<keyword evidence="2" id="KW-0812">Transmembrane</keyword>
<feature type="compositionally biased region" description="Polar residues" evidence="1">
    <location>
        <begin position="215"/>
        <end position="225"/>
    </location>
</feature>
<keyword evidence="2" id="KW-0472">Membrane</keyword>
<gene>
    <name evidence="3" type="ORF">BGZ95_001585</name>
</gene>
<evidence type="ECO:0000256" key="1">
    <source>
        <dbReference type="SAM" id="MobiDB-lite"/>
    </source>
</evidence>
<protein>
    <submittedName>
        <fullName evidence="3">Uncharacterized protein</fullName>
    </submittedName>
</protein>
<keyword evidence="2" id="KW-1133">Transmembrane helix</keyword>
<feature type="compositionally biased region" description="Low complexity" evidence="1">
    <location>
        <begin position="106"/>
        <end position="168"/>
    </location>
</feature>
<feature type="region of interest" description="Disordered" evidence="1">
    <location>
        <begin position="65"/>
        <end position="192"/>
    </location>
</feature>
<dbReference type="AlphaFoldDB" id="A0AAD4D6P8"/>
<keyword evidence="4" id="KW-1185">Reference proteome</keyword>
<name>A0AAD4D6P8_9FUNG</name>
<feature type="transmembrane region" description="Helical" evidence="2">
    <location>
        <begin position="6"/>
        <end position="23"/>
    </location>
</feature>
<accession>A0AAD4D6P8</accession>
<organism evidence="3 4">
    <name type="scientific">Linnemannia exigua</name>
    <dbReference type="NCBI Taxonomy" id="604196"/>
    <lineage>
        <taxon>Eukaryota</taxon>
        <taxon>Fungi</taxon>
        <taxon>Fungi incertae sedis</taxon>
        <taxon>Mucoromycota</taxon>
        <taxon>Mortierellomycotina</taxon>
        <taxon>Mortierellomycetes</taxon>
        <taxon>Mortierellales</taxon>
        <taxon>Mortierellaceae</taxon>
        <taxon>Linnemannia</taxon>
    </lineage>
</organism>
<sequence>MYLYGHLIWIGFVIFISIIVFIIRARRAAAIASAAANKPQSSVVIIEPAAAPLNSIPMHAYQAPAPGQFNHYQPQPQYHPGFAPDPTLQYHQQQQQQQFYAPLGQPTPFGQQQSPFPQQQSPFPQQQSPFPQNQSPFPQQQQQQPLPQQQYYPPQQEQQQQQQQQPLQTNLQAAPFSPTILSPPPLYAAAATTSPEAPFPALQPAPPVTLALGSISGTTPKSSAAMTMPMTADPWQPSPYPIEDGNTAGTAGKPRQPQAPQGLA</sequence>
<proteinExistence type="predicted"/>
<evidence type="ECO:0000313" key="4">
    <source>
        <dbReference type="Proteomes" id="UP001194580"/>
    </source>
</evidence>
<evidence type="ECO:0000313" key="3">
    <source>
        <dbReference type="EMBL" id="KAG0270741.1"/>
    </source>
</evidence>
<dbReference type="Proteomes" id="UP001194580">
    <property type="component" value="Unassembled WGS sequence"/>
</dbReference>
<reference evidence="3" key="1">
    <citation type="journal article" date="2020" name="Fungal Divers.">
        <title>Resolving the Mortierellaceae phylogeny through synthesis of multi-gene phylogenetics and phylogenomics.</title>
        <authorList>
            <person name="Vandepol N."/>
            <person name="Liber J."/>
            <person name="Desiro A."/>
            <person name="Na H."/>
            <person name="Kennedy M."/>
            <person name="Barry K."/>
            <person name="Grigoriev I.V."/>
            <person name="Miller A.N."/>
            <person name="O'Donnell K."/>
            <person name="Stajich J.E."/>
            <person name="Bonito G."/>
        </authorList>
    </citation>
    <scope>NUCLEOTIDE SEQUENCE</scope>
    <source>
        <strain evidence="3">NRRL 28262</strain>
    </source>
</reference>
<comment type="caution">
    <text evidence="3">The sequence shown here is derived from an EMBL/GenBank/DDBJ whole genome shotgun (WGS) entry which is preliminary data.</text>
</comment>
<dbReference type="EMBL" id="JAAAIL010001321">
    <property type="protein sequence ID" value="KAG0270741.1"/>
    <property type="molecule type" value="Genomic_DNA"/>
</dbReference>
<feature type="region of interest" description="Disordered" evidence="1">
    <location>
        <begin position="212"/>
        <end position="264"/>
    </location>
</feature>
<evidence type="ECO:0000256" key="2">
    <source>
        <dbReference type="SAM" id="Phobius"/>
    </source>
</evidence>